<evidence type="ECO:0000256" key="3">
    <source>
        <dbReference type="ARBA" id="ARBA00022475"/>
    </source>
</evidence>
<feature type="transmembrane region" description="Helical" evidence="7">
    <location>
        <begin position="215"/>
        <end position="235"/>
    </location>
</feature>
<comment type="subcellular location">
    <subcellularLocation>
        <location evidence="1 7">Cell membrane</location>
        <topology evidence="1 7">Multi-pass membrane protein</topology>
    </subcellularLocation>
</comment>
<dbReference type="InterPro" id="IPR000515">
    <property type="entry name" value="MetI-like"/>
</dbReference>
<evidence type="ECO:0000256" key="7">
    <source>
        <dbReference type="RuleBase" id="RU363032"/>
    </source>
</evidence>
<comment type="similarity">
    <text evidence="7">Belongs to the binding-protein-dependent transport system permease family.</text>
</comment>
<keyword evidence="2 7" id="KW-0813">Transport</keyword>
<evidence type="ECO:0000256" key="2">
    <source>
        <dbReference type="ARBA" id="ARBA00022448"/>
    </source>
</evidence>
<feature type="transmembrane region" description="Helical" evidence="7">
    <location>
        <begin position="77"/>
        <end position="100"/>
    </location>
</feature>
<evidence type="ECO:0000256" key="1">
    <source>
        <dbReference type="ARBA" id="ARBA00004651"/>
    </source>
</evidence>
<keyword evidence="5 7" id="KW-1133">Transmembrane helix</keyword>
<feature type="transmembrane region" description="Helical" evidence="7">
    <location>
        <begin position="106"/>
        <end position="126"/>
    </location>
</feature>
<dbReference type="PANTHER" id="PTHR43005:SF1">
    <property type="entry name" value="SPERMIDINE_PUTRESCINE TRANSPORT SYSTEM PERMEASE PROTEIN"/>
    <property type="match status" value="1"/>
</dbReference>
<evidence type="ECO:0000256" key="6">
    <source>
        <dbReference type="ARBA" id="ARBA00023136"/>
    </source>
</evidence>
<reference evidence="9" key="1">
    <citation type="journal article" date="2020" name="mSystems">
        <title>Genome- and Community-Level Interaction Insights into Carbon Utilization and Element Cycling Functions of Hydrothermarchaeota in Hydrothermal Sediment.</title>
        <authorList>
            <person name="Zhou Z."/>
            <person name="Liu Y."/>
            <person name="Xu W."/>
            <person name="Pan J."/>
            <person name="Luo Z.H."/>
            <person name="Li M."/>
        </authorList>
    </citation>
    <scope>NUCLEOTIDE SEQUENCE [LARGE SCALE GENOMIC DNA]</scope>
    <source>
        <strain evidence="9">SpSt-1042</strain>
    </source>
</reference>
<keyword evidence="3" id="KW-1003">Cell membrane</keyword>
<evidence type="ECO:0000256" key="4">
    <source>
        <dbReference type="ARBA" id="ARBA00022692"/>
    </source>
</evidence>
<feature type="transmembrane region" description="Helical" evidence="7">
    <location>
        <begin position="12"/>
        <end position="34"/>
    </location>
</feature>
<proteinExistence type="inferred from homology"/>
<keyword evidence="6 7" id="KW-0472">Membrane</keyword>
<dbReference type="PANTHER" id="PTHR43005">
    <property type="entry name" value="BLR7065 PROTEIN"/>
    <property type="match status" value="1"/>
</dbReference>
<sequence length="294" mass="33703">MPLHRKVKEEIKVSFLFLFPTLLLIIIVAVYPLIYSFFLSFTQWNLISMPSPIFVGLNNYQYIFVDSLFKLSVIKTVYFLAVTIPTTILLSFSFALILNYKKFKGRSVYLGLLIIPWAMAPVVNAVQWRWIFNAKFGIFNYILYKLGIIKEYLLIFDDPTMSLLAVSTAEIWKAIPFITLLFLAGLSGIDPSLYEAAMVDGAGLINRFNYITLPLMKRVLMMATTLQIIWSIQAFDTIYVMTKGGPANQTMFINYYVWRVAFEQLNLGYASTLAYIVLFISLIVAIVYIKLVQV</sequence>
<gene>
    <name evidence="9" type="ORF">ENL96_02500</name>
</gene>
<evidence type="ECO:0000256" key="5">
    <source>
        <dbReference type="ARBA" id="ARBA00022989"/>
    </source>
</evidence>
<dbReference type="GO" id="GO:0055085">
    <property type="term" value="P:transmembrane transport"/>
    <property type="evidence" value="ECO:0007669"/>
    <property type="project" value="InterPro"/>
</dbReference>
<evidence type="ECO:0000259" key="8">
    <source>
        <dbReference type="PROSITE" id="PS50928"/>
    </source>
</evidence>
<feature type="transmembrane region" description="Helical" evidence="7">
    <location>
        <begin position="267"/>
        <end position="289"/>
    </location>
</feature>
<dbReference type="GO" id="GO:0005886">
    <property type="term" value="C:plasma membrane"/>
    <property type="evidence" value="ECO:0007669"/>
    <property type="project" value="UniProtKB-SubCell"/>
</dbReference>
<dbReference type="AlphaFoldDB" id="A0A7C5Z3L2"/>
<comment type="caution">
    <text evidence="9">The sequence shown here is derived from an EMBL/GenBank/DDBJ whole genome shotgun (WGS) entry which is preliminary data.</text>
</comment>
<accession>A0A7C5Z3L2</accession>
<feature type="transmembrane region" description="Helical" evidence="7">
    <location>
        <begin position="138"/>
        <end position="155"/>
    </location>
</feature>
<evidence type="ECO:0000313" key="9">
    <source>
        <dbReference type="EMBL" id="HHR92359.1"/>
    </source>
</evidence>
<dbReference type="EMBL" id="DRVY01000075">
    <property type="protein sequence ID" value="HHR92359.1"/>
    <property type="molecule type" value="Genomic_DNA"/>
</dbReference>
<keyword evidence="4 7" id="KW-0812">Transmembrane</keyword>
<protein>
    <submittedName>
        <fullName evidence="9">Sugar ABC transporter permease</fullName>
    </submittedName>
</protein>
<organism evidence="9">
    <name type="scientific">candidate division CPR3 bacterium</name>
    <dbReference type="NCBI Taxonomy" id="2268181"/>
    <lineage>
        <taxon>Bacteria</taxon>
        <taxon>Bacteria division CPR3</taxon>
    </lineage>
</organism>
<dbReference type="SUPFAM" id="SSF161098">
    <property type="entry name" value="MetI-like"/>
    <property type="match status" value="1"/>
</dbReference>
<dbReference type="CDD" id="cd06261">
    <property type="entry name" value="TM_PBP2"/>
    <property type="match status" value="1"/>
</dbReference>
<name>A0A7C5Z3L2_UNCC3</name>
<dbReference type="InterPro" id="IPR035906">
    <property type="entry name" value="MetI-like_sf"/>
</dbReference>
<dbReference type="Pfam" id="PF00528">
    <property type="entry name" value="BPD_transp_1"/>
    <property type="match status" value="1"/>
</dbReference>
<dbReference type="Gene3D" id="1.10.3720.10">
    <property type="entry name" value="MetI-like"/>
    <property type="match status" value="1"/>
</dbReference>
<feature type="domain" description="ABC transmembrane type-1" evidence="8">
    <location>
        <begin position="73"/>
        <end position="288"/>
    </location>
</feature>
<dbReference type="PROSITE" id="PS50928">
    <property type="entry name" value="ABC_TM1"/>
    <property type="match status" value="1"/>
</dbReference>